<protein>
    <recommendedName>
        <fullName evidence="3">AB hydrolase-1 domain-containing protein</fullName>
    </recommendedName>
</protein>
<dbReference type="Gene3D" id="3.40.50.1820">
    <property type="entry name" value="alpha/beta hydrolase"/>
    <property type="match status" value="1"/>
</dbReference>
<evidence type="ECO:0000313" key="2">
    <source>
        <dbReference type="Proteomes" id="UP001515480"/>
    </source>
</evidence>
<accession>A0AB34JK98</accession>
<organism evidence="1 2">
    <name type="scientific">Prymnesium parvum</name>
    <name type="common">Toxic golden alga</name>
    <dbReference type="NCBI Taxonomy" id="97485"/>
    <lineage>
        <taxon>Eukaryota</taxon>
        <taxon>Haptista</taxon>
        <taxon>Haptophyta</taxon>
        <taxon>Prymnesiophyceae</taxon>
        <taxon>Prymnesiales</taxon>
        <taxon>Prymnesiaceae</taxon>
        <taxon>Prymnesium</taxon>
    </lineage>
</organism>
<evidence type="ECO:0008006" key="3">
    <source>
        <dbReference type="Google" id="ProtNLM"/>
    </source>
</evidence>
<reference evidence="1 2" key="1">
    <citation type="journal article" date="2024" name="Science">
        <title>Giant polyketide synthase enzymes in the biosynthesis of giant marine polyether toxins.</title>
        <authorList>
            <person name="Fallon T.R."/>
            <person name="Shende V.V."/>
            <person name="Wierzbicki I.H."/>
            <person name="Pendleton A.L."/>
            <person name="Watervoot N.F."/>
            <person name="Auber R.P."/>
            <person name="Gonzalez D.J."/>
            <person name="Wisecaver J.H."/>
            <person name="Moore B.S."/>
        </authorList>
    </citation>
    <scope>NUCLEOTIDE SEQUENCE [LARGE SCALE GENOMIC DNA]</scope>
    <source>
        <strain evidence="1 2">12B1</strain>
    </source>
</reference>
<dbReference type="EMBL" id="JBGBPQ010000007">
    <property type="protein sequence ID" value="KAL1521327.1"/>
    <property type="molecule type" value="Genomic_DNA"/>
</dbReference>
<dbReference type="AlphaFoldDB" id="A0AB34JK98"/>
<evidence type="ECO:0000313" key="1">
    <source>
        <dbReference type="EMBL" id="KAL1521327.1"/>
    </source>
</evidence>
<proteinExistence type="predicted"/>
<dbReference type="InterPro" id="IPR029058">
    <property type="entry name" value="AB_hydrolase_fold"/>
</dbReference>
<gene>
    <name evidence="1" type="ORF">AB1Y20_020994</name>
</gene>
<keyword evidence="2" id="KW-1185">Reference proteome</keyword>
<dbReference type="SUPFAM" id="SSF53474">
    <property type="entry name" value="alpha/beta-Hydrolases"/>
    <property type="match status" value="1"/>
</dbReference>
<dbReference type="Proteomes" id="UP001515480">
    <property type="component" value="Unassembled WGS sequence"/>
</dbReference>
<name>A0AB34JK98_PRYPA</name>
<comment type="caution">
    <text evidence="1">The sequence shown here is derived from an EMBL/GenBank/DDBJ whole genome shotgun (WGS) entry which is preliminary data.</text>
</comment>
<sequence length="373" mass="41202">MLNLPVLGKGRLPGMALALLPAFPAVPLALHPAGRAAAPSPGPLLLRADDRANWPDFASCVANSSCPETALVAGDPAANDVVVFMHTTFDGGWIAFHELFKGWKPPFYAVALDLPGDMSSPPVQNPCAPGTLHCEYGYAKVLGRFHEDVRRFVTPGKRLMFVGHSVGATLMQDYVRRELKPAPDRIAMINNPTDWVWGGQRTRESNKSVTCTWPSDPLLNNHGTNWTPTDNQGTMVQTSCVPPTCWRLGSSFFAQLNADWIRSPNYNQSATWLEDYLVMYLLRQCDIMKPLTLRQLILLGVYKGQYPPVYNFPDGPTAKKVCATELKQCSYAEVECLDRNHTASGNIGILGWWPHIDNPNATRAKLEAFLTKP</sequence>